<name>A0ABT8A6Y9_9PROT</name>
<dbReference type="RefSeq" id="WP_290317414.1">
    <property type="nucleotide sequence ID" value="NZ_JAUFPN010000148.1"/>
</dbReference>
<proteinExistence type="predicted"/>
<dbReference type="EMBL" id="JAUFPN010000148">
    <property type="protein sequence ID" value="MDN3565567.1"/>
    <property type="molecule type" value="Genomic_DNA"/>
</dbReference>
<evidence type="ECO:0000256" key="1">
    <source>
        <dbReference type="SAM" id="SignalP"/>
    </source>
</evidence>
<evidence type="ECO:0000313" key="3">
    <source>
        <dbReference type="Proteomes" id="UP001529369"/>
    </source>
</evidence>
<sequence>MSHLPRLTRTALACALAVALPLAAALAQAPAPAPAAEDPSARIPTATADPVQAAPANPAFLTGDQVTTILRARGYTDVSGVVQEGDTFRIPEATRYGAKVQNLRIDALTGQPREQPMLTQAQAIALLRDRGYAEVSEVSREGDLIRLRGVRDGTPVELRVDARTGAVRQ</sequence>
<gene>
    <name evidence="2" type="ORF">QWZ14_14460</name>
</gene>
<evidence type="ECO:0008006" key="4">
    <source>
        <dbReference type="Google" id="ProtNLM"/>
    </source>
</evidence>
<keyword evidence="1" id="KW-0732">Signal</keyword>
<comment type="caution">
    <text evidence="2">The sequence shown here is derived from an EMBL/GenBank/DDBJ whole genome shotgun (WGS) entry which is preliminary data.</text>
</comment>
<evidence type="ECO:0000313" key="2">
    <source>
        <dbReference type="EMBL" id="MDN3565567.1"/>
    </source>
</evidence>
<feature type="signal peptide" evidence="1">
    <location>
        <begin position="1"/>
        <end position="35"/>
    </location>
</feature>
<reference evidence="3" key="1">
    <citation type="journal article" date="2019" name="Int. J. Syst. Evol. Microbiol.">
        <title>The Global Catalogue of Microorganisms (GCM) 10K type strain sequencing project: providing services to taxonomists for standard genome sequencing and annotation.</title>
        <authorList>
            <consortium name="The Broad Institute Genomics Platform"/>
            <consortium name="The Broad Institute Genome Sequencing Center for Infectious Disease"/>
            <person name="Wu L."/>
            <person name="Ma J."/>
        </authorList>
    </citation>
    <scope>NUCLEOTIDE SEQUENCE [LARGE SCALE GENOMIC DNA]</scope>
    <source>
        <strain evidence="3">CECT 7131</strain>
    </source>
</reference>
<protein>
    <recommendedName>
        <fullName evidence="4">PepSY domain-containing protein</fullName>
    </recommendedName>
</protein>
<dbReference type="Proteomes" id="UP001529369">
    <property type="component" value="Unassembled WGS sequence"/>
</dbReference>
<feature type="chain" id="PRO_5047295965" description="PepSY domain-containing protein" evidence="1">
    <location>
        <begin position="36"/>
        <end position="169"/>
    </location>
</feature>
<accession>A0ABT8A6Y9</accession>
<organism evidence="2 3">
    <name type="scientific">Paeniroseomonas aquatica</name>
    <dbReference type="NCBI Taxonomy" id="373043"/>
    <lineage>
        <taxon>Bacteria</taxon>
        <taxon>Pseudomonadati</taxon>
        <taxon>Pseudomonadota</taxon>
        <taxon>Alphaproteobacteria</taxon>
        <taxon>Acetobacterales</taxon>
        <taxon>Acetobacteraceae</taxon>
        <taxon>Paeniroseomonas</taxon>
    </lineage>
</organism>
<keyword evidence="3" id="KW-1185">Reference proteome</keyword>